<protein>
    <submittedName>
        <fullName evidence="1">Uncharacterized protein</fullName>
    </submittedName>
</protein>
<dbReference type="AlphaFoldDB" id="A0A1I7G8Y7"/>
<dbReference type="EMBL" id="FPBL01000002">
    <property type="protein sequence ID" value="SFU44821.1"/>
    <property type="molecule type" value="Genomic_DNA"/>
</dbReference>
<evidence type="ECO:0000313" key="1">
    <source>
        <dbReference type="EMBL" id="SFU44821.1"/>
    </source>
</evidence>
<name>A0A1I7G8Y7_9PROT</name>
<gene>
    <name evidence="1" type="ORF">SAMN05216339_102296</name>
</gene>
<organism evidence="1 2">
    <name type="scientific">Nitrosomonas eutropha</name>
    <dbReference type="NCBI Taxonomy" id="916"/>
    <lineage>
        <taxon>Bacteria</taxon>
        <taxon>Pseudomonadati</taxon>
        <taxon>Pseudomonadota</taxon>
        <taxon>Betaproteobacteria</taxon>
        <taxon>Nitrosomonadales</taxon>
        <taxon>Nitrosomonadaceae</taxon>
        <taxon>Nitrosomonas</taxon>
    </lineage>
</organism>
<proteinExistence type="predicted"/>
<sequence>MLSQLLMIFVIVSFDGCFLEGTVHTLDLAVGPGMIWFGQAIFRTVVQTDAIKDMQEGAPVFFAVGELDTIVCQDGVDFVGYGSDESAQELRRFHLAVPG</sequence>
<dbReference type="Proteomes" id="UP000183926">
    <property type="component" value="Unassembled WGS sequence"/>
</dbReference>
<evidence type="ECO:0000313" key="2">
    <source>
        <dbReference type="Proteomes" id="UP000183926"/>
    </source>
</evidence>
<reference evidence="1 2" key="1">
    <citation type="submission" date="2016-10" db="EMBL/GenBank/DDBJ databases">
        <authorList>
            <person name="de Groot N.N."/>
        </authorList>
    </citation>
    <scope>NUCLEOTIDE SEQUENCE [LARGE SCALE GENOMIC DNA]</scope>
    <source>
        <strain evidence="1 2">Nm24</strain>
    </source>
</reference>
<accession>A0A1I7G8Y7</accession>